<proteinExistence type="predicted"/>
<dbReference type="EMBL" id="JAUCMN010000009">
    <property type="protein sequence ID" value="MDM7892662.1"/>
    <property type="molecule type" value="Genomic_DNA"/>
</dbReference>
<sequence>MAEGHRSPPTMSDVAAVAGVSKKTVSNVLAGYEHVSARTHERVMAAVEQLGYELNVSARNFRSGRSRVLGLAVPELRQAYFAELADSVIRAAGAVGYTVLIEQTTSGEREPDAITRMREHSIDGIIYSPLAVRPGDAPALDVKFPLVVLGEPVEHSDATFITMSNADAFRDATEHLIGGGRRSIAFVGADPEGPVRTASERLHGYRAALRAHGLPFRPELVVPTPLWHRADGAAAAERLLGAPFAVDALVCCNDALALGAMSALQLAGRPVPAEVAVVGFDDIEESTYATPALTTVSADLDRVATTAVEMLVGQLERGEAAVPGVVRSPHRLVVRASSGVEAEVPARP</sequence>
<keyword evidence="6" id="KW-1185">Reference proteome</keyword>
<name>A0ABT7TSS6_9MICO</name>
<dbReference type="Gene3D" id="1.10.260.40">
    <property type="entry name" value="lambda repressor-like DNA-binding domains"/>
    <property type="match status" value="1"/>
</dbReference>
<evidence type="ECO:0000259" key="4">
    <source>
        <dbReference type="PROSITE" id="PS50932"/>
    </source>
</evidence>
<dbReference type="CDD" id="cd06267">
    <property type="entry name" value="PBP1_LacI_sugar_binding-like"/>
    <property type="match status" value="1"/>
</dbReference>
<dbReference type="CDD" id="cd01392">
    <property type="entry name" value="HTH_LacI"/>
    <property type="match status" value="1"/>
</dbReference>
<dbReference type="SUPFAM" id="SSF47413">
    <property type="entry name" value="lambda repressor-like DNA-binding domains"/>
    <property type="match status" value="1"/>
</dbReference>
<dbReference type="GO" id="GO:0003677">
    <property type="term" value="F:DNA binding"/>
    <property type="evidence" value="ECO:0007669"/>
    <property type="project" value="UniProtKB-KW"/>
</dbReference>
<reference evidence="5 6" key="1">
    <citation type="submission" date="2023-06" db="EMBL/GenBank/DDBJ databases">
        <authorList>
            <person name="Feng G."/>
            <person name="Li J."/>
            <person name="Zhu H."/>
        </authorList>
    </citation>
    <scope>NUCLEOTIDE SEQUENCE [LARGE SCALE GENOMIC DNA]</scope>
    <source>
        <strain evidence="5 6">RHCKG28</strain>
    </source>
</reference>
<dbReference type="RefSeq" id="WP_289474582.1">
    <property type="nucleotide sequence ID" value="NZ_JAUCMN010000009.1"/>
</dbReference>
<evidence type="ECO:0000313" key="6">
    <source>
        <dbReference type="Proteomes" id="UP001236404"/>
    </source>
</evidence>
<keyword evidence="1" id="KW-0805">Transcription regulation</keyword>
<feature type="domain" description="HTH lacI-type" evidence="4">
    <location>
        <begin position="9"/>
        <end position="63"/>
    </location>
</feature>
<dbReference type="Proteomes" id="UP001236404">
    <property type="component" value="Unassembled WGS sequence"/>
</dbReference>
<dbReference type="SUPFAM" id="SSF53822">
    <property type="entry name" value="Periplasmic binding protein-like I"/>
    <property type="match status" value="1"/>
</dbReference>
<dbReference type="InterPro" id="IPR000843">
    <property type="entry name" value="HTH_LacI"/>
</dbReference>
<dbReference type="PROSITE" id="PS00356">
    <property type="entry name" value="HTH_LACI_1"/>
    <property type="match status" value="1"/>
</dbReference>
<dbReference type="Gene3D" id="3.40.50.2300">
    <property type="match status" value="2"/>
</dbReference>
<dbReference type="PANTHER" id="PTHR30146:SF109">
    <property type="entry name" value="HTH-TYPE TRANSCRIPTIONAL REGULATOR GALS"/>
    <property type="match status" value="1"/>
</dbReference>
<gene>
    <name evidence="5" type="ORF">QUG93_13285</name>
</gene>
<dbReference type="InterPro" id="IPR010982">
    <property type="entry name" value="Lambda_DNA-bd_dom_sf"/>
</dbReference>
<dbReference type="PROSITE" id="PS50932">
    <property type="entry name" value="HTH_LACI_2"/>
    <property type="match status" value="1"/>
</dbReference>
<evidence type="ECO:0000313" key="5">
    <source>
        <dbReference type="EMBL" id="MDM7892662.1"/>
    </source>
</evidence>
<evidence type="ECO:0000256" key="3">
    <source>
        <dbReference type="ARBA" id="ARBA00023163"/>
    </source>
</evidence>
<dbReference type="SMART" id="SM00354">
    <property type="entry name" value="HTH_LACI"/>
    <property type="match status" value="1"/>
</dbReference>
<organism evidence="5 6">
    <name type="scientific">Curtobacterium caseinilyticum</name>
    <dbReference type="NCBI Taxonomy" id="3055137"/>
    <lineage>
        <taxon>Bacteria</taxon>
        <taxon>Bacillati</taxon>
        <taxon>Actinomycetota</taxon>
        <taxon>Actinomycetes</taxon>
        <taxon>Micrococcales</taxon>
        <taxon>Microbacteriaceae</taxon>
        <taxon>Curtobacterium</taxon>
    </lineage>
</organism>
<comment type="caution">
    <text evidence="5">The sequence shown here is derived from an EMBL/GenBank/DDBJ whole genome shotgun (WGS) entry which is preliminary data.</text>
</comment>
<keyword evidence="2 5" id="KW-0238">DNA-binding</keyword>
<dbReference type="InterPro" id="IPR028082">
    <property type="entry name" value="Peripla_BP_I"/>
</dbReference>
<dbReference type="Pfam" id="PF00356">
    <property type="entry name" value="LacI"/>
    <property type="match status" value="1"/>
</dbReference>
<evidence type="ECO:0000256" key="2">
    <source>
        <dbReference type="ARBA" id="ARBA00023125"/>
    </source>
</evidence>
<evidence type="ECO:0000256" key="1">
    <source>
        <dbReference type="ARBA" id="ARBA00023015"/>
    </source>
</evidence>
<dbReference type="Pfam" id="PF13377">
    <property type="entry name" value="Peripla_BP_3"/>
    <property type="match status" value="1"/>
</dbReference>
<protein>
    <submittedName>
        <fullName evidence="5">LacI family DNA-binding transcriptional regulator</fullName>
    </submittedName>
</protein>
<accession>A0ABT7TSS6</accession>
<dbReference type="InterPro" id="IPR046335">
    <property type="entry name" value="LacI/GalR-like_sensor"/>
</dbReference>
<dbReference type="PANTHER" id="PTHR30146">
    <property type="entry name" value="LACI-RELATED TRANSCRIPTIONAL REPRESSOR"/>
    <property type="match status" value="1"/>
</dbReference>
<keyword evidence="3" id="KW-0804">Transcription</keyword>